<gene>
    <name evidence="10" type="primary">AMPN</name>
    <name evidence="10" type="ORF">AVEN_181898_1</name>
</gene>
<evidence type="ECO:0000256" key="6">
    <source>
        <dbReference type="ARBA" id="ARBA00022801"/>
    </source>
</evidence>
<dbReference type="GO" id="GO:0005737">
    <property type="term" value="C:cytoplasm"/>
    <property type="evidence" value="ECO:0007669"/>
    <property type="project" value="TreeGrafter"/>
</dbReference>
<proteinExistence type="inferred from homology"/>
<evidence type="ECO:0000256" key="8">
    <source>
        <dbReference type="ARBA" id="ARBA00023049"/>
    </source>
</evidence>
<feature type="domain" description="Peptidase M1 membrane alanine aminopeptidase" evidence="9">
    <location>
        <begin position="74"/>
        <end position="151"/>
    </location>
</feature>
<dbReference type="GO" id="GO:0042277">
    <property type="term" value="F:peptide binding"/>
    <property type="evidence" value="ECO:0007669"/>
    <property type="project" value="TreeGrafter"/>
</dbReference>
<dbReference type="InterPro" id="IPR001930">
    <property type="entry name" value="Peptidase_M1"/>
</dbReference>
<dbReference type="SUPFAM" id="SSF55486">
    <property type="entry name" value="Metalloproteases ('zincins'), catalytic domain"/>
    <property type="match status" value="1"/>
</dbReference>
<organism evidence="10 11">
    <name type="scientific">Araneus ventricosus</name>
    <name type="common">Orbweaver spider</name>
    <name type="synonym">Epeira ventricosa</name>
    <dbReference type="NCBI Taxonomy" id="182803"/>
    <lineage>
        <taxon>Eukaryota</taxon>
        <taxon>Metazoa</taxon>
        <taxon>Ecdysozoa</taxon>
        <taxon>Arthropoda</taxon>
        <taxon>Chelicerata</taxon>
        <taxon>Arachnida</taxon>
        <taxon>Araneae</taxon>
        <taxon>Araneomorphae</taxon>
        <taxon>Entelegynae</taxon>
        <taxon>Araneoidea</taxon>
        <taxon>Araneidae</taxon>
        <taxon>Araneus</taxon>
    </lineage>
</organism>
<evidence type="ECO:0000259" key="9">
    <source>
        <dbReference type="Pfam" id="PF01433"/>
    </source>
</evidence>
<dbReference type="PANTHER" id="PTHR11533">
    <property type="entry name" value="PROTEASE M1 ZINC METALLOPROTEASE"/>
    <property type="match status" value="1"/>
</dbReference>
<evidence type="ECO:0000313" key="10">
    <source>
        <dbReference type="EMBL" id="GBO12741.1"/>
    </source>
</evidence>
<dbReference type="GO" id="GO:0006508">
    <property type="term" value="P:proteolysis"/>
    <property type="evidence" value="ECO:0007669"/>
    <property type="project" value="UniProtKB-KW"/>
</dbReference>
<dbReference type="GO" id="GO:0005886">
    <property type="term" value="C:plasma membrane"/>
    <property type="evidence" value="ECO:0007669"/>
    <property type="project" value="UniProtKB-SubCell"/>
</dbReference>
<accession>A0A4Y2UKU9</accession>
<dbReference type="InterPro" id="IPR014782">
    <property type="entry name" value="Peptidase_M1_dom"/>
</dbReference>
<dbReference type="GO" id="GO:0070006">
    <property type="term" value="F:metalloaminopeptidase activity"/>
    <property type="evidence" value="ECO:0007669"/>
    <property type="project" value="TreeGrafter"/>
</dbReference>
<evidence type="ECO:0000256" key="2">
    <source>
        <dbReference type="ARBA" id="ARBA00004609"/>
    </source>
</evidence>
<comment type="subcellular location">
    <subcellularLocation>
        <location evidence="2">Cell membrane</location>
        <topology evidence="2">Lipid-anchor</topology>
        <topology evidence="2">GPI-anchor</topology>
    </subcellularLocation>
</comment>
<dbReference type="InterPro" id="IPR027268">
    <property type="entry name" value="Peptidase_M4/M1_CTD_sf"/>
</dbReference>
<dbReference type="PANTHER" id="PTHR11533:SF294">
    <property type="entry name" value="THYROTROPIN-RELEASING HORMONE-DEGRADING ECTOENZYME"/>
    <property type="match status" value="1"/>
</dbReference>
<dbReference type="PRINTS" id="PR00756">
    <property type="entry name" value="ALADIPTASE"/>
</dbReference>
<protein>
    <submittedName>
        <fullName evidence="10">Aminopeptidase N</fullName>
    </submittedName>
</protein>
<dbReference type="GO" id="GO:0043171">
    <property type="term" value="P:peptide catabolic process"/>
    <property type="evidence" value="ECO:0007669"/>
    <property type="project" value="TreeGrafter"/>
</dbReference>
<comment type="caution">
    <text evidence="10">The sequence shown here is derived from an EMBL/GenBank/DDBJ whole genome shotgun (WGS) entry which is preliminary data.</text>
</comment>
<reference evidence="10 11" key="1">
    <citation type="journal article" date="2019" name="Sci. Rep.">
        <title>Orb-weaving spider Araneus ventricosus genome elucidates the spidroin gene catalogue.</title>
        <authorList>
            <person name="Kono N."/>
            <person name="Nakamura H."/>
            <person name="Ohtoshi R."/>
            <person name="Moran D.A.P."/>
            <person name="Shinohara A."/>
            <person name="Yoshida Y."/>
            <person name="Fujiwara M."/>
            <person name="Mori M."/>
            <person name="Tomita M."/>
            <person name="Arakawa K."/>
        </authorList>
    </citation>
    <scope>NUCLEOTIDE SEQUENCE [LARGE SCALE GENOMIC DNA]</scope>
</reference>
<dbReference type="SUPFAM" id="SSF63737">
    <property type="entry name" value="Leukotriene A4 hydrolase N-terminal domain"/>
    <property type="match status" value="1"/>
</dbReference>
<dbReference type="EMBL" id="BGPR01037194">
    <property type="protein sequence ID" value="GBO12741.1"/>
    <property type="molecule type" value="Genomic_DNA"/>
</dbReference>
<dbReference type="AlphaFoldDB" id="A0A4Y2UKU9"/>
<comment type="similarity">
    <text evidence="3">Belongs to the peptidase M1 family.</text>
</comment>
<dbReference type="OrthoDB" id="510539at2759"/>
<evidence type="ECO:0000256" key="7">
    <source>
        <dbReference type="ARBA" id="ARBA00022833"/>
    </source>
</evidence>
<dbReference type="Gene3D" id="1.10.390.10">
    <property type="entry name" value="Neutral Protease Domain 2"/>
    <property type="match status" value="1"/>
</dbReference>
<evidence type="ECO:0000256" key="1">
    <source>
        <dbReference type="ARBA" id="ARBA00001947"/>
    </source>
</evidence>
<keyword evidence="7" id="KW-0862">Zinc</keyword>
<dbReference type="GO" id="GO:0008270">
    <property type="term" value="F:zinc ion binding"/>
    <property type="evidence" value="ECO:0007669"/>
    <property type="project" value="InterPro"/>
</dbReference>
<keyword evidence="6" id="KW-0378">Hydrolase</keyword>
<evidence type="ECO:0000313" key="11">
    <source>
        <dbReference type="Proteomes" id="UP000499080"/>
    </source>
</evidence>
<keyword evidence="5" id="KW-0479">Metal-binding</keyword>
<dbReference type="Proteomes" id="UP000499080">
    <property type="component" value="Unassembled WGS sequence"/>
</dbReference>
<keyword evidence="4" id="KW-0645">Protease</keyword>
<dbReference type="FunFam" id="1.10.390.10:FF:000033">
    <property type="entry name" value="Endoplasmic reticulum aminopeptidase 1b"/>
    <property type="match status" value="1"/>
</dbReference>
<dbReference type="InterPro" id="IPR050344">
    <property type="entry name" value="Peptidase_M1_aminopeptidases"/>
</dbReference>
<name>A0A4Y2UKU9_ARAVE</name>
<dbReference type="GO" id="GO:0005615">
    <property type="term" value="C:extracellular space"/>
    <property type="evidence" value="ECO:0007669"/>
    <property type="project" value="TreeGrafter"/>
</dbReference>
<keyword evidence="10" id="KW-0031">Aminopeptidase</keyword>
<evidence type="ECO:0000256" key="4">
    <source>
        <dbReference type="ARBA" id="ARBA00022670"/>
    </source>
</evidence>
<evidence type="ECO:0000256" key="3">
    <source>
        <dbReference type="ARBA" id="ARBA00010136"/>
    </source>
</evidence>
<comment type="cofactor">
    <cofactor evidence="1">
        <name>Zn(2+)</name>
        <dbReference type="ChEBI" id="CHEBI:29105"/>
    </cofactor>
</comment>
<keyword evidence="8" id="KW-0482">Metalloprotease</keyword>
<dbReference type="Pfam" id="PF01433">
    <property type="entry name" value="Peptidase_M1"/>
    <property type="match status" value="1"/>
</dbReference>
<dbReference type="Gene3D" id="2.60.40.1730">
    <property type="entry name" value="tricorn interacting facor f3 domain"/>
    <property type="match status" value="1"/>
</dbReference>
<keyword evidence="11" id="KW-1185">Reference proteome</keyword>
<sequence>MNFDTEPAGVASPKLSGIRPVILGGGDGWVVDRFEKTVRMSTYLLAFIVSDFGKPAMDQFSVWSRKSVIDTTAYALEVGPKILSFYETFFKVKYPLPKTDMVAIPDFSAGAMENWGLITYRETALLYDTRYSSASNMQRVATVISHELAHQNDQYDCDEEMSSLATIVAEKLGPSLLPSDYTSGFPSYHGIISCASFK</sequence>
<evidence type="ECO:0000256" key="5">
    <source>
        <dbReference type="ARBA" id="ARBA00022723"/>
    </source>
</evidence>
<dbReference type="InterPro" id="IPR042097">
    <property type="entry name" value="Aminopeptidase_N-like_N_sf"/>
</dbReference>